<keyword evidence="2" id="KW-0812">Transmembrane</keyword>
<evidence type="ECO:0000313" key="3">
    <source>
        <dbReference type="EMBL" id="CCJ80516.1"/>
    </source>
</evidence>
<dbReference type="EMBL" id="CAKZ01000060">
    <property type="protein sequence ID" value="CCJ80516.1"/>
    <property type="molecule type" value="Genomic_DNA"/>
</dbReference>
<accession>A0ABP1W7Z6</accession>
<evidence type="ECO:0000256" key="1">
    <source>
        <dbReference type="ARBA" id="ARBA00022448"/>
    </source>
</evidence>
<reference evidence="4" key="1">
    <citation type="journal article" date="2012" name="PLoS ONE">
        <title>Comparative analysis of genome sequences covering the seven cronobacter species.</title>
        <authorList>
            <person name="Joseph S."/>
            <person name="Desai P."/>
            <person name="Ji Y."/>
            <person name="Cummings C.A."/>
            <person name="Shih R."/>
            <person name="Degoricija L."/>
            <person name="Rico A."/>
            <person name="Brzoska P."/>
            <person name="Hamby S.E."/>
            <person name="Masood N."/>
            <person name="Hariri S."/>
            <person name="Sonbol H."/>
            <person name="Chuzhanova N."/>
            <person name="McClelland M."/>
            <person name="Furtado M.R."/>
            <person name="Forsythe S.J."/>
        </authorList>
    </citation>
    <scope>NUCLEOTIDE SEQUENCE [LARGE SCALE GENOMIC DNA]</scope>
    <source>
        <strain evidence="4">1210</strain>
    </source>
</reference>
<evidence type="ECO:0000313" key="4">
    <source>
        <dbReference type="Proteomes" id="UP000009342"/>
    </source>
</evidence>
<evidence type="ECO:0000256" key="2">
    <source>
        <dbReference type="SAM" id="Phobius"/>
    </source>
</evidence>
<comment type="caution">
    <text evidence="3">The sequence shown here is derived from an EMBL/GenBank/DDBJ whole genome shotgun (WGS) entry which is preliminary data.</text>
</comment>
<sequence length="182" mass="20599">MLTAIAWLSAPFAGLFASFYTHEEDVKDVVKILLWLNAAFMPIWAASWVLPAGLKGARDARFAMWVSMLGMWGCRVVAGYTLGIVLGMGVVGVWLGMFLDWAVRGVFFYWRMVSGKWLQKYPRPPKRPVVLDSPRAARPAEGDVSLTLKCHKPAQRGLFHWALLTARSGFIRLSHQRRSMRF</sequence>
<protein>
    <submittedName>
        <fullName evidence="3">Inner membrane protein</fullName>
    </submittedName>
</protein>
<keyword evidence="4" id="KW-1185">Reference proteome</keyword>
<gene>
    <name evidence="3" type="ORF">BN134_1229</name>
</gene>
<dbReference type="PANTHER" id="PTHR43298">
    <property type="entry name" value="MULTIDRUG RESISTANCE PROTEIN NORM-RELATED"/>
    <property type="match status" value="1"/>
</dbReference>
<feature type="transmembrane region" description="Helical" evidence="2">
    <location>
        <begin position="33"/>
        <end position="50"/>
    </location>
</feature>
<keyword evidence="1" id="KW-0813">Transport</keyword>
<proteinExistence type="predicted"/>
<name>A0ABP1W7Z6_9ENTR</name>
<dbReference type="InterPro" id="IPR050222">
    <property type="entry name" value="MATE_MdtK"/>
</dbReference>
<keyword evidence="2" id="KW-0472">Membrane</keyword>
<keyword evidence="2" id="KW-1133">Transmembrane helix</keyword>
<organism evidence="3 4">
    <name type="scientific">Cronobacter dublinensis 1210</name>
    <dbReference type="NCBI Taxonomy" id="1208656"/>
    <lineage>
        <taxon>Bacteria</taxon>
        <taxon>Pseudomonadati</taxon>
        <taxon>Pseudomonadota</taxon>
        <taxon>Gammaproteobacteria</taxon>
        <taxon>Enterobacterales</taxon>
        <taxon>Enterobacteriaceae</taxon>
        <taxon>Cronobacter</taxon>
    </lineage>
</organism>
<dbReference type="PANTHER" id="PTHR43298:SF2">
    <property type="entry name" value="FMN_FAD EXPORTER YEEO-RELATED"/>
    <property type="match status" value="1"/>
</dbReference>
<dbReference type="Proteomes" id="UP000009342">
    <property type="component" value="Unassembled WGS sequence"/>
</dbReference>